<dbReference type="CDD" id="cd20071">
    <property type="entry name" value="SET_SMYD"/>
    <property type="match status" value="1"/>
</dbReference>
<dbReference type="InterPro" id="IPR011990">
    <property type="entry name" value="TPR-like_helical_dom_sf"/>
</dbReference>
<accession>K5WE44</accession>
<dbReference type="InParanoid" id="K5WE44"/>
<dbReference type="PANTHER" id="PTHR47332:SF2">
    <property type="entry name" value="SET-6"/>
    <property type="match status" value="1"/>
</dbReference>
<dbReference type="PANTHER" id="PTHR47332">
    <property type="entry name" value="SET DOMAIN-CONTAINING PROTEIN 5"/>
    <property type="match status" value="1"/>
</dbReference>
<dbReference type="InterPro" id="IPR046341">
    <property type="entry name" value="SET_dom_sf"/>
</dbReference>
<evidence type="ECO:0000259" key="1">
    <source>
        <dbReference type="PROSITE" id="PS50280"/>
    </source>
</evidence>
<dbReference type="Gene3D" id="1.25.40.10">
    <property type="entry name" value="Tetratricopeptide repeat domain"/>
    <property type="match status" value="1"/>
</dbReference>
<reference evidence="2 3" key="1">
    <citation type="journal article" date="2012" name="BMC Genomics">
        <title>Comparative genomics of the white-rot fungi, Phanerochaete carnosa and P. chrysosporium, to elucidate the genetic basis of the distinct wood types they colonize.</title>
        <authorList>
            <person name="Suzuki H."/>
            <person name="MacDonald J."/>
            <person name="Syed K."/>
            <person name="Salamov A."/>
            <person name="Hori C."/>
            <person name="Aerts A."/>
            <person name="Henrissat B."/>
            <person name="Wiebenga A."/>
            <person name="vanKuyk P.A."/>
            <person name="Barry K."/>
            <person name="Lindquist E."/>
            <person name="LaButti K."/>
            <person name="Lapidus A."/>
            <person name="Lucas S."/>
            <person name="Coutinho P."/>
            <person name="Gong Y."/>
            <person name="Samejima M."/>
            <person name="Mahadevan R."/>
            <person name="Abou-Zaid M."/>
            <person name="de Vries R.P."/>
            <person name="Igarashi K."/>
            <person name="Yadav J.S."/>
            <person name="Grigoriev I.V."/>
            <person name="Master E.R."/>
        </authorList>
    </citation>
    <scope>NUCLEOTIDE SEQUENCE [LARGE SCALE GENOMIC DNA]</scope>
    <source>
        <strain evidence="2 3">HHB-10118-sp</strain>
    </source>
</reference>
<keyword evidence="3" id="KW-1185">Reference proteome</keyword>
<dbReference type="SUPFAM" id="SSF82199">
    <property type="entry name" value="SET domain"/>
    <property type="match status" value="1"/>
</dbReference>
<dbReference type="Pfam" id="PF00856">
    <property type="entry name" value="SET"/>
    <property type="match status" value="1"/>
</dbReference>
<dbReference type="FunCoup" id="K5WE44">
    <property type="interactions" value="1"/>
</dbReference>
<dbReference type="OrthoDB" id="265717at2759"/>
<proteinExistence type="predicted"/>
<evidence type="ECO:0000313" key="2">
    <source>
        <dbReference type="EMBL" id="EKM57570.1"/>
    </source>
</evidence>
<dbReference type="InterPro" id="IPR001214">
    <property type="entry name" value="SET_dom"/>
</dbReference>
<sequence length="309" mass="33755">MTFPSTDDLYITDVPGKGKGIIALRYFQRGETVLAEVPLFTQSIVRGNASVLGALAQCTPEQQQEFFRLHSCHGDRYAQALGIFETNVLPCGSNDAHGHVAQQGGIFLAGARFNHSCVPNVNNHWDAARGQLVFRALRDIEAGEELCLGYGRLLAKRGERRAELSAKFGFDCACEACSLEGKALVASDARRECLAMMYSAHLRGSYGDPFEGVGEAVLALRFLREERLPVYESSFCYSGFHCCAAVSDFTSAMSWAHRAFEASRAAFGDDHACYWKDFVANPSSYSDASSLGKRTLAGPDSSLWNVLGF</sequence>
<dbReference type="PROSITE" id="PS50280">
    <property type="entry name" value="SET"/>
    <property type="match status" value="1"/>
</dbReference>
<dbReference type="SMART" id="SM00317">
    <property type="entry name" value="SET"/>
    <property type="match status" value="1"/>
</dbReference>
<dbReference type="KEGG" id="pco:PHACADRAFT_192717"/>
<dbReference type="AlphaFoldDB" id="K5WE44"/>
<feature type="domain" description="SET" evidence="1">
    <location>
        <begin position="7"/>
        <end position="151"/>
    </location>
</feature>
<dbReference type="Gene3D" id="2.170.270.10">
    <property type="entry name" value="SET domain"/>
    <property type="match status" value="1"/>
</dbReference>
<gene>
    <name evidence="2" type="ORF">PHACADRAFT_192717</name>
</gene>
<dbReference type="Proteomes" id="UP000008370">
    <property type="component" value="Unassembled WGS sequence"/>
</dbReference>
<dbReference type="GeneID" id="18910870"/>
<protein>
    <recommendedName>
        <fullName evidence="1">SET domain-containing protein</fullName>
    </recommendedName>
</protein>
<organism evidence="2 3">
    <name type="scientific">Phanerochaete carnosa (strain HHB-10118-sp)</name>
    <name type="common">White-rot fungus</name>
    <name type="synonym">Peniophora carnosa</name>
    <dbReference type="NCBI Taxonomy" id="650164"/>
    <lineage>
        <taxon>Eukaryota</taxon>
        <taxon>Fungi</taxon>
        <taxon>Dikarya</taxon>
        <taxon>Basidiomycota</taxon>
        <taxon>Agaricomycotina</taxon>
        <taxon>Agaricomycetes</taxon>
        <taxon>Polyporales</taxon>
        <taxon>Phanerochaetaceae</taxon>
        <taxon>Phanerochaete</taxon>
    </lineage>
</organism>
<name>K5WE44_PHACS</name>
<dbReference type="RefSeq" id="XP_007392917.1">
    <property type="nucleotide sequence ID" value="XM_007392855.1"/>
</dbReference>
<dbReference type="EMBL" id="JH930470">
    <property type="protein sequence ID" value="EKM57570.1"/>
    <property type="molecule type" value="Genomic_DNA"/>
</dbReference>
<evidence type="ECO:0000313" key="3">
    <source>
        <dbReference type="Proteomes" id="UP000008370"/>
    </source>
</evidence>
<dbReference type="InterPro" id="IPR053185">
    <property type="entry name" value="SET_domain_protein"/>
</dbReference>
<dbReference type="HOGENOM" id="CLU_028281_0_0_1"/>